<proteinExistence type="predicted"/>
<evidence type="ECO:0000313" key="1">
    <source>
        <dbReference type="EMBL" id="CEK78864.1"/>
    </source>
</evidence>
<dbReference type="AlphaFoldDB" id="A0A0B7ACX0"/>
<protein>
    <submittedName>
        <fullName evidence="1">Uncharacterized protein</fullName>
    </submittedName>
</protein>
<reference evidence="1" key="1">
    <citation type="submission" date="2014-12" db="EMBL/GenBank/DDBJ databases">
        <title>Insight into the proteome of Arion vulgaris.</title>
        <authorList>
            <person name="Aradska J."/>
            <person name="Bulat T."/>
            <person name="Smidak R."/>
            <person name="Sarate P."/>
            <person name="Gangsoo J."/>
            <person name="Sialana F."/>
            <person name="Bilban M."/>
            <person name="Lubec G."/>
        </authorList>
    </citation>
    <scope>NUCLEOTIDE SEQUENCE</scope>
    <source>
        <tissue evidence="1">Skin</tissue>
    </source>
</reference>
<sequence>MLSSGIKLHYLYKSLLRLVGDNIRLLGLGDRLRSLRLGLSDRARGESARSGLAVRAGLRDLRGVPKDAPRRVNASPLTKVLVPCAKLGQT</sequence>
<organism evidence="1">
    <name type="scientific">Arion vulgaris</name>
    <dbReference type="NCBI Taxonomy" id="1028688"/>
    <lineage>
        <taxon>Eukaryota</taxon>
        <taxon>Metazoa</taxon>
        <taxon>Spiralia</taxon>
        <taxon>Lophotrochozoa</taxon>
        <taxon>Mollusca</taxon>
        <taxon>Gastropoda</taxon>
        <taxon>Heterobranchia</taxon>
        <taxon>Euthyneura</taxon>
        <taxon>Panpulmonata</taxon>
        <taxon>Eupulmonata</taxon>
        <taxon>Stylommatophora</taxon>
        <taxon>Helicina</taxon>
        <taxon>Arionoidea</taxon>
        <taxon>Arionidae</taxon>
        <taxon>Arion</taxon>
    </lineage>
</organism>
<name>A0A0B7ACX0_9EUPU</name>
<gene>
    <name evidence="1" type="primary">ORF112337</name>
</gene>
<accession>A0A0B7ACX0</accession>
<dbReference type="EMBL" id="HACG01031999">
    <property type="protein sequence ID" value="CEK78864.1"/>
    <property type="molecule type" value="Transcribed_RNA"/>
</dbReference>